<name>F0WNW6_9STRA</name>
<dbReference type="PANTHER" id="PTHR21346:SF0">
    <property type="entry name" value="RE45833P"/>
    <property type="match status" value="1"/>
</dbReference>
<gene>
    <name evidence="7" type="primary">AlNc14C176G8121</name>
    <name evidence="7" type="ORF">ALNC14_091520</name>
</gene>
<dbReference type="AlphaFoldDB" id="F0WNW6"/>
<dbReference type="Pfam" id="PF04930">
    <property type="entry name" value="FUN14"/>
    <property type="match status" value="1"/>
</dbReference>
<dbReference type="GO" id="GO:0005741">
    <property type="term" value="C:mitochondrial outer membrane"/>
    <property type="evidence" value="ECO:0007669"/>
    <property type="project" value="TreeGrafter"/>
</dbReference>
<evidence type="ECO:0000256" key="6">
    <source>
        <dbReference type="SAM" id="Phobius"/>
    </source>
</evidence>
<comment type="similarity">
    <text evidence="2">Belongs to the FUN14 family.</text>
</comment>
<reference evidence="7" key="2">
    <citation type="submission" date="2011-02" db="EMBL/GenBank/DDBJ databases">
        <authorList>
            <person name="MacLean D."/>
        </authorList>
    </citation>
    <scope>NUCLEOTIDE SEQUENCE</scope>
</reference>
<dbReference type="EMBL" id="FR824221">
    <property type="protein sequence ID" value="CCA23009.1"/>
    <property type="molecule type" value="Genomic_DNA"/>
</dbReference>
<evidence type="ECO:0000256" key="3">
    <source>
        <dbReference type="ARBA" id="ARBA00022692"/>
    </source>
</evidence>
<dbReference type="GO" id="GO:0000422">
    <property type="term" value="P:autophagy of mitochondrion"/>
    <property type="evidence" value="ECO:0007669"/>
    <property type="project" value="TreeGrafter"/>
</dbReference>
<evidence type="ECO:0000256" key="5">
    <source>
        <dbReference type="ARBA" id="ARBA00023136"/>
    </source>
</evidence>
<accession>F0WNW6</accession>
<organism evidence="7">
    <name type="scientific">Albugo laibachii Nc14</name>
    <dbReference type="NCBI Taxonomy" id="890382"/>
    <lineage>
        <taxon>Eukaryota</taxon>
        <taxon>Sar</taxon>
        <taxon>Stramenopiles</taxon>
        <taxon>Oomycota</taxon>
        <taxon>Peronosporomycetes</taxon>
        <taxon>Albuginales</taxon>
        <taxon>Albuginaceae</taxon>
        <taxon>Albugo</taxon>
    </lineage>
</organism>
<evidence type="ECO:0000256" key="1">
    <source>
        <dbReference type="ARBA" id="ARBA00004370"/>
    </source>
</evidence>
<dbReference type="InterPro" id="IPR007014">
    <property type="entry name" value="FUN14"/>
</dbReference>
<keyword evidence="3 6" id="KW-0812">Transmembrane</keyword>
<sequence length="249" mass="27166">MRQLCLLSWNVLPRIRVFSTVNSVRYSGDAVIQSNLCVMSRSTASFGRKQPFVAPKCKQTLHPSLGAFLICTCGVVLAGIQYSTETHNASKKEDDKRTCDDGDDIVKKVNEAISSLIKSVKDEHLADSLSRFQRELNEFLSSGKGGQVSFGFLMGVCSGLALKKISKVGAIALGALFVLLQCASYSGYVNVNYKKMECDVMQMLDLNKDGQFDAKDISEIYQSILRTLQFNLPAGSGFALGFAVGFRSG</sequence>
<feature type="transmembrane region" description="Helical" evidence="6">
    <location>
        <begin position="169"/>
        <end position="188"/>
    </location>
</feature>
<keyword evidence="4 6" id="KW-1133">Transmembrane helix</keyword>
<dbReference type="HOGENOM" id="CLU_087819_0_0_1"/>
<comment type="subcellular location">
    <subcellularLocation>
        <location evidence="1">Membrane</location>
    </subcellularLocation>
</comment>
<proteinExistence type="inferred from homology"/>
<keyword evidence="5 6" id="KW-0472">Membrane</keyword>
<protein>
    <submittedName>
        <fullName evidence="7">Uncharacterized protein AlNc14C176G8121</fullName>
    </submittedName>
</protein>
<evidence type="ECO:0000256" key="4">
    <source>
        <dbReference type="ARBA" id="ARBA00022989"/>
    </source>
</evidence>
<dbReference type="PANTHER" id="PTHR21346">
    <property type="entry name" value="FUN14 DOMAIN CONTAINING"/>
    <property type="match status" value="1"/>
</dbReference>
<evidence type="ECO:0000313" key="7">
    <source>
        <dbReference type="EMBL" id="CCA23009.1"/>
    </source>
</evidence>
<reference evidence="7" key="1">
    <citation type="journal article" date="2011" name="PLoS Biol.">
        <title>Gene gain and loss during evolution of obligate parasitism in the white rust pathogen of Arabidopsis thaliana.</title>
        <authorList>
            <person name="Kemen E."/>
            <person name="Gardiner A."/>
            <person name="Schultz-Larsen T."/>
            <person name="Kemen A.C."/>
            <person name="Balmuth A.L."/>
            <person name="Robert-Seilaniantz A."/>
            <person name="Bailey K."/>
            <person name="Holub E."/>
            <person name="Studholme D.J."/>
            <person name="Maclean D."/>
            <person name="Jones J.D."/>
        </authorList>
    </citation>
    <scope>NUCLEOTIDE SEQUENCE</scope>
</reference>
<evidence type="ECO:0000256" key="2">
    <source>
        <dbReference type="ARBA" id="ARBA00009160"/>
    </source>
</evidence>